<comment type="similarity">
    <text evidence="1">Belongs to the UPF0246 family.</text>
</comment>
<accession>A0ABT3JFF4</accession>
<dbReference type="PANTHER" id="PTHR30283">
    <property type="entry name" value="PEROXIDE STRESS RESPONSE PROTEIN YAAA"/>
    <property type="match status" value="1"/>
</dbReference>
<protein>
    <recommendedName>
        <fullName evidence="1">UPF0246 protein OMW55_06915</fullName>
    </recommendedName>
</protein>
<organism evidence="2 3">
    <name type="scientific">Sphingomonas arvum</name>
    <dbReference type="NCBI Taxonomy" id="2992113"/>
    <lineage>
        <taxon>Bacteria</taxon>
        <taxon>Pseudomonadati</taxon>
        <taxon>Pseudomonadota</taxon>
        <taxon>Alphaproteobacteria</taxon>
        <taxon>Sphingomonadales</taxon>
        <taxon>Sphingomonadaceae</taxon>
        <taxon>Sphingomonas</taxon>
    </lineage>
</organism>
<evidence type="ECO:0000313" key="3">
    <source>
        <dbReference type="Proteomes" id="UP001526246"/>
    </source>
</evidence>
<dbReference type="RefSeq" id="WP_264881812.1">
    <property type="nucleotide sequence ID" value="NZ_JAPDOB010000001.1"/>
</dbReference>
<dbReference type="Proteomes" id="UP001526246">
    <property type="component" value="Unassembled WGS sequence"/>
</dbReference>
<sequence length="251" mass="27368">MIILLSPAKTLDLATPCSDEPTRPRFEKEAARLARAAAKLKAEDLAGLMHISDKLAELNVGRFRGFAKAGERPAIRMFAGDVYRGFDAASADDDTIAFAQEHLRILSGLYGVVRPLDAVRPYRLEMGTAWSPAGGKLTDFWGRKVARAVLEDVKGDGSATLLNLASNEYYAAVGPHLPKRGVRLIAPDFRVATAKGLQFQSFTAKVARGAMARWVCEERVDDPAALTGFDRDGWSYHSDGSTADKPLFVRD</sequence>
<dbReference type="HAMAP" id="MF_00652">
    <property type="entry name" value="UPF0246"/>
    <property type="match status" value="1"/>
</dbReference>
<reference evidence="2 3" key="1">
    <citation type="submission" date="2022-10" db="EMBL/GenBank/DDBJ databases">
        <title>Sphingomonas sp.</title>
        <authorList>
            <person name="Jin C."/>
        </authorList>
    </citation>
    <scope>NUCLEOTIDE SEQUENCE [LARGE SCALE GENOMIC DNA]</scope>
    <source>
        <strain evidence="2 3">BN140010</strain>
    </source>
</reference>
<evidence type="ECO:0000313" key="2">
    <source>
        <dbReference type="EMBL" id="MCW3797531.1"/>
    </source>
</evidence>
<comment type="caution">
    <text evidence="2">The sequence shown here is derived from an EMBL/GenBank/DDBJ whole genome shotgun (WGS) entry which is preliminary data.</text>
</comment>
<keyword evidence="3" id="KW-1185">Reference proteome</keyword>
<proteinExistence type="inferred from homology"/>
<dbReference type="Pfam" id="PF03883">
    <property type="entry name" value="H2O2_YaaD"/>
    <property type="match status" value="1"/>
</dbReference>
<evidence type="ECO:0000256" key="1">
    <source>
        <dbReference type="HAMAP-Rule" id="MF_00652"/>
    </source>
</evidence>
<dbReference type="InterPro" id="IPR005583">
    <property type="entry name" value="YaaA"/>
</dbReference>
<name>A0ABT3JFF4_9SPHN</name>
<dbReference type="PANTHER" id="PTHR30283:SF4">
    <property type="entry name" value="PEROXIDE STRESS RESISTANCE PROTEIN YAAA"/>
    <property type="match status" value="1"/>
</dbReference>
<gene>
    <name evidence="2" type="ORF">OMW55_06915</name>
</gene>
<dbReference type="EMBL" id="JAPDOB010000001">
    <property type="protein sequence ID" value="MCW3797531.1"/>
    <property type="molecule type" value="Genomic_DNA"/>
</dbReference>